<reference evidence="5" key="1">
    <citation type="journal article" date="2014" name="Front. Microbiol.">
        <title>High frequency of phylogenetically diverse reductive dehalogenase-homologous genes in deep subseafloor sedimentary metagenomes.</title>
        <authorList>
            <person name="Kawai M."/>
            <person name="Futagami T."/>
            <person name="Toyoda A."/>
            <person name="Takaki Y."/>
            <person name="Nishi S."/>
            <person name="Hori S."/>
            <person name="Arai W."/>
            <person name="Tsubouchi T."/>
            <person name="Morono Y."/>
            <person name="Uchiyama I."/>
            <person name="Ito T."/>
            <person name="Fujiyama A."/>
            <person name="Inagaki F."/>
            <person name="Takami H."/>
        </authorList>
    </citation>
    <scope>NUCLEOTIDE SEQUENCE</scope>
    <source>
        <strain evidence="5">Expedition CK06-06</strain>
    </source>
</reference>
<dbReference type="PANTHER" id="PTHR15680">
    <property type="entry name" value="RIBOSOMAL PROTEIN L19"/>
    <property type="match status" value="1"/>
</dbReference>
<comment type="similarity">
    <text evidence="1">Belongs to the bacterial ribosomal protein bL19 family.</text>
</comment>
<dbReference type="InterPro" id="IPR018257">
    <property type="entry name" value="Ribosomal_bL19_CS"/>
</dbReference>
<evidence type="ECO:0000256" key="2">
    <source>
        <dbReference type="ARBA" id="ARBA00022980"/>
    </source>
</evidence>
<keyword evidence="3" id="KW-0687">Ribonucleoprotein</keyword>
<comment type="caution">
    <text evidence="5">The sequence shown here is derived from an EMBL/GenBank/DDBJ whole genome shotgun (WGS) entry which is preliminary data.</text>
</comment>
<evidence type="ECO:0000313" key="5">
    <source>
        <dbReference type="EMBL" id="GAH80965.1"/>
    </source>
</evidence>
<dbReference type="Pfam" id="PF01245">
    <property type="entry name" value="Ribosomal_L19"/>
    <property type="match status" value="1"/>
</dbReference>
<dbReference type="PROSITE" id="PS01015">
    <property type="entry name" value="RIBOSOMAL_L19"/>
    <property type="match status" value="1"/>
</dbReference>
<name>X1JHK0_9ZZZZ</name>
<dbReference type="NCBIfam" id="TIGR01024">
    <property type="entry name" value="rplS_bact"/>
    <property type="match status" value="1"/>
</dbReference>
<evidence type="ECO:0008006" key="6">
    <source>
        <dbReference type="Google" id="ProtNLM"/>
    </source>
</evidence>
<dbReference type="EMBL" id="BARU01043403">
    <property type="protein sequence ID" value="GAH80965.1"/>
    <property type="molecule type" value="Genomic_DNA"/>
</dbReference>
<dbReference type="AlphaFoldDB" id="X1JHK0"/>
<dbReference type="PANTHER" id="PTHR15680:SF9">
    <property type="entry name" value="LARGE RIBOSOMAL SUBUNIT PROTEIN BL19M"/>
    <property type="match status" value="1"/>
</dbReference>
<dbReference type="InterPro" id="IPR038657">
    <property type="entry name" value="Ribosomal_bL19_sf"/>
</dbReference>
<organism evidence="5">
    <name type="scientific">marine sediment metagenome</name>
    <dbReference type="NCBI Taxonomy" id="412755"/>
    <lineage>
        <taxon>unclassified sequences</taxon>
        <taxon>metagenomes</taxon>
        <taxon>ecological metagenomes</taxon>
    </lineage>
</organism>
<dbReference type="InterPro" id="IPR001857">
    <property type="entry name" value="Ribosomal_bL19"/>
</dbReference>
<feature type="region of interest" description="Disordered" evidence="4">
    <location>
        <begin position="110"/>
        <end position="145"/>
    </location>
</feature>
<dbReference type="GO" id="GO:0022625">
    <property type="term" value="C:cytosolic large ribosomal subunit"/>
    <property type="evidence" value="ECO:0007669"/>
    <property type="project" value="TreeGrafter"/>
</dbReference>
<dbReference type="PRINTS" id="PR00061">
    <property type="entry name" value="RIBOSOMALL19"/>
</dbReference>
<dbReference type="Gene3D" id="2.30.30.790">
    <property type="match status" value="1"/>
</dbReference>
<feature type="compositionally biased region" description="Basic and acidic residues" evidence="4">
    <location>
        <begin position="110"/>
        <end position="132"/>
    </location>
</feature>
<keyword evidence="2" id="KW-0689">Ribosomal protein</keyword>
<evidence type="ECO:0000256" key="3">
    <source>
        <dbReference type="ARBA" id="ARBA00023274"/>
    </source>
</evidence>
<sequence length="145" mass="16162">MNRELIEKAAAGSLKKDVPAFRVGDVVTVYVRIVEGDKERLQPFRGTVIRRQGSSVSETFTVRRMVNNEGVERTFPLHSPMLTNVEVVRSGRTRRAKLYYLRGRVGKATRLREAAPERQAGGKDEGPDRPEESAQAEGPAEPEGE</sequence>
<dbReference type="InterPro" id="IPR008991">
    <property type="entry name" value="Translation_prot_SH3-like_sf"/>
</dbReference>
<dbReference type="HAMAP" id="MF_00402">
    <property type="entry name" value="Ribosomal_bL19"/>
    <property type="match status" value="1"/>
</dbReference>
<protein>
    <recommendedName>
        <fullName evidence="6">KOW domain-containing protein</fullName>
    </recommendedName>
</protein>
<dbReference type="GO" id="GO:0003735">
    <property type="term" value="F:structural constituent of ribosome"/>
    <property type="evidence" value="ECO:0007669"/>
    <property type="project" value="InterPro"/>
</dbReference>
<accession>X1JHK0</accession>
<gene>
    <name evidence="5" type="ORF">S03H2_66469</name>
</gene>
<dbReference type="GO" id="GO:0006412">
    <property type="term" value="P:translation"/>
    <property type="evidence" value="ECO:0007669"/>
    <property type="project" value="InterPro"/>
</dbReference>
<proteinExistence type="inferred from homology"/>
<evidence type="ECO:0000256" key="1">
    <source>
        <dbReference type="ARBA" id="ARBA00005781"/>
    </source>
</evidence>
<dbReference type="SUPFAM" id="SSF50104">
    <property type="entry name" value="Translation proteins SH3-like domain"/>
    <property type="match status" value="1"/>
</dbReference>
<evidence type="ECO:0000256" key="4">
    <source>
        <dbReference type="SAM" id="MobiDB-lite"/>
    </source>
</evidence>